<sequence>MRIVIDLQGAQTESRFRGIGRYSLSITKAIVRNRGEHEIIVALSNLLPDAINDIRNQFVGILPKENIVVWDAIGPVAINARYGDFRRKVGEVLREEFLAKLQPDFILVSSLFEGGVNNALTSIKQFDKHTNVAVILYDLIPFIQKETYLHHDNAYAEHYSQKIKYLKKADILLGISKSSCNEAIKYLEINKNNIFNISSAVDENFTPLHISQQDKQELYNKYKITKKIIVYAPGGFDIRKNFENTIKAYAKLPEDIKNKYQLVIVSKLDDVNRKTFLKIAKNEKLRKNDLILTGYVKDKELISFYNTCDLFIFTSIHEGFGLPVLEAMNCGAVVIGSNTTSIPEVIGHKEALFDPYSVESMRDKLVEVLTDKELQNRLLEHNQKQVKKFSWDKGAKEAIRVMENYSRNKQTSNKSFLTSQKDGCIRKIAEIASVIEFKDNDLIQIAKCIEKNERAINMYALKWRLEGPFDSSYSLALLNRETARALEYLGHYVILQSTEGPGDFVPNESFLHHNIDIRKMYDRVLKYPHESVDVVSRNLYPPRVNDMKGDFNILHSYAWEESGFPQKWIFDFNQHLNGITCLSKHVEKIMIDNGVFLPISTSGCGVDHWERVVSDKNYNLNMNGFKFLHVSSCFPRKGVDIMLDAYGKAFTDDDDVVLFIKTFKNPHNRIHELLEDAQKRITKYPKVIIIEDDLPDEQLKSLYEQCDVLIAPSLAEGFGLPMAEAMLSGLPVVTTNWGGQLDFCTNENSWLIDYEFEKADTHFKLFDSVWAKPYVHELKKALLEAYSMSKEELVEKALKGKELLLRDFKWVDVASRLVNFAYVNKKVLPDNKLKIAWVSSWNTKCGIATYSKFLLNYMKDDFDDLIILANKSDDIIELEAERNVIRCWTDASAVNNDELKIALERNDADIVFFQYNFGFLNLYSLKDIIVNLLKNGKKVYVTFHSVNDVNKEDFQASIGWIKEVLSRINRIFVHSINDLNVLKKFGLVNNVTLLPHGVVKNISLNENMLEINYGIKNKKVIASYGFMLPHKGIKELIEAFYIIKKQMPDVHLLLLNARYPEPLSDEYIEECKLKIHELNLSDSVTMINEFLTDKESLSYLESSELIILPYRQTQESSSASVRWAISINKPVLCTPINIFKDVEDIVYFSQDSSSKAIADKAIALLNDDDLRCSKNSIRLEWIDEHDWAKVSARLSSIIRN</sequence>
<dbReference type="GO" id="GO:0016757">
    <property type="term" value="F:glycosyltransferase activity"/>
    <property type="evidence" value="ECO:0007669"/>
    <property type="project" value="UniProtKB-KW"/>
</dbReference>
<gene>
    <name evidence="3" type="ORF">ACFPDQ_06285</name>
</gene>
<feature type="domain" description="Glycosyl transferase family 1" evidence="2">
    <location>
        <begin position="1016"/>
        <end position="1171"/>
    </location>
</feature>
<dbReference type="EC" id="2.4.-.-" evidence="3"/>
<evidence type="ECO:0000256" key="1">
    <source>
        <dbReference type="ARBA" id="ARBA00022679"/>
    </source>
</evidence>
<reference evidence="4" key="1">
    <citation type="journal article" date="2019" name="Int. J. Syst. Evol. Microbiol.">
        <title>The Global Catalogue of Microorganisms (GCM) 10K type strain sequencing project: providing services to taxonomists for standard genome sequencing and annotation.</title>
        <authorList>
            <consortium name="The Broad Institute Genomics Platform"/>
            <consortium name="The Broad Institute Genome Sequencing Center for Infectious Disease"/>
            <person name="Wu L."/>
            <person name="Ma J."/>
        </authorList>
    </citation>
    <scope>NUCLEOTIDE SEQUENCE [LARGE SCALE GENOMIC DNA]</scope>
    <source>
        <strain evidence="4">CGMCC 1.13718</strain>
    </source>
</reference>
<accession>A0ABV9TBX5</accession>
<proteinExistence type="predicted"/>
<keyword evidence="3" id="KW-0328">Glycosyltransferase</keyword>
<dbReference type="PANTHER" id="PTHR46401:SF2">
    <property type="entry name" value="GLYCOSYLTRANSFERASE WBBK-RELATED"/>
    <property type="match status" value="1"/>
</dbReference>
<dbReference type="RefSeq" id="WP_119330017.1">
    <property type="nucleotide sequence ID" value="NZ_JBHSJH010000002.1"/>
</dbReference>
<evidence type="ECO:0000259" key="2">
    <source>
        <dbReference type="Pfam" id="PF00534"/>
    </source>
</evidence>
<comment type="caution">
    <text evidence="3">The sequence shown here is derived from an EMBL/GenBank/DDBJ whole genome shotgun (WGS) entry which is preliminary data.</text>
</comment>
<keyword evidence="1 3" id="KW-0808">Transferase</keyword>
<feature type="domain" description="Glycosyl transferase family 1" evidence="2">
    <location>
        <begin position="616"/>
        <end position="752"/>
    </location>
</feature>
<dbReference type="Proteomes" id="UP001595926">
    <property type="component" value="Unassembled WGS sequence"/>
</dbReference>
<dbReference type="SUPFAM" id="SSF53756">
    <property type="entry name" value="UDP-Glycosyltransferase/glycogen phosphorylase"/>
    <property type="match status" value="3"/>
</dbReference>
<evidence type="ECO:0000313" key="3">
    <source>
        <dbReference type="EMBL" id="MFC4892654.1"/>
    </source>
</evidence>
<keyword evidence="4" id="KW-1185">Reference proteome</keyword>
<evidence type="ECO:0000313" key="4">
    <source>
        <dbReference type="Proteomes" id="UP001595926"/>
    </source>
</evidence>
<dbReference type="CDD" id="cd03809">
    <property type="entry name" value="GT4_MtfB-like"/>
    <property type="match status" value="1"/>
</dbReference>
<dbReference type="Gene3D" id="3.40.50.2000">
    <property type="entry name" value="Glycogen Phosphorylase B"/>
    <property type="match status" value="5"/>
</dbReference>
<dbReference type="InterPro" id="IPR001296">
    <property type="entry name" value="Glyco_trans_1"/>
</dbReference>
<dbReference type="Pfam" id="PF00534">
    <property type="entry name" value="Glycos_transf_1"/>
    <property type="match status" value="3"/>
</dbReference>
<dbReference type="EMBL" id="JBHSJH010000002">
    <property type="protein sequence ID" value="MFC4892654.1"/>
    <property type="molecule type" value="Genomic_DNA"/>
</dbReference>
<protein>
    <submittedName>
        <fullName evidence="3">Glycosyltransferase</fullName>
        <ecNumber evidence="3">2.4.-.-</ecNumber>
    </submittedName>
</protein>
<organism evidence="3 4">
    <name type="scientific">Pseudofrancisella aestuarii</name>
    <dbReference type="NCBI Taxonomy" id="2670347"/>
    <lineage>
        <taxon>Bacteria</taxon>
        <taxon>Pseudomonadati</taxon>
        <taxon>Pseudomonadota</taxon>
        <taxon>Gammaproteobacteria</taxon>
        <taxon>Thiotrichales</taxon>
        <taxon>Francisellaceae</taxon>
        <taxon>Pseudofrancisella</taxon>
    </lineage>
</organism>
<name>A0ABV9TBX5_9GAMM</name>
<feature type="domain" description="Glycosyl transferase family 1" evidence="2">
    <location>
        <begin position="216"/>
        <end position="384"/>
    </location>
</feature>
<dbReference type="PANTHER" id="PTHR46401">
    <property type="entry name" value="GLYCOSYLTRANSFERASE WBBK-RELATED"/>
    <property type="match status" value="1"/>
</dbReference>
<dbReference type="CDD" id="cd03801">
    <property type="entry name" value="GT4_PimA-like"/>
    <property type="match status" value="1"/>
</dbReference>